<dbReference type="AlphaFoldDB" id="A0A0C1QU13"/>
<dbReference type="RefSeq" id="WP_038077020.1">
    <property type="nucleotide sequence ID" value="NZ_JHEG04000001.1"/>
</dbReference>
<gene>
    <name evidence="2" type="ORF">DA73_0240215</name>
    <name evidence="1" type="ORF">DA73_0400029775</name>
</gene>
<dbReference type="Proteomes" id="UP000029738">
    <property type="component" value="Unassembled WGS sequence"/>
</dbReference>
<keyword evidence="3" id="KW-1185">Reference proteome</keyword>
<protein>
    <submittedName>
        <fullName evidence="2">Uncharacterized protein</fullName>
    </submittedName>
</protein>
<proteinExistence type="predicted"/>
<organism evidence="2">
    <name type="scientific">Tolypothrix bouteillei VB521301</name>
    <dbReference type="NCBI Taxonomy" id="1479485"/>
    <lineage>
        <taxon>Bacteria</taxon>
        <taxon>Bacillati</taxon>
        <taxon>Cyanobacteriota</taxon>
        <taxon>Cyanophyceae</taxon>
        <taxon>Nostocales</taxon>
        <taxon>Tolypothrichaceae</taxon>
        <taxon>Tolypothrix</taxon>
    </lineage>
</organism>
<dbReference type="EMBL" id="JHEG02000059">
    <property type="protein sequence ID" value="KIE07333.1"/>
    <property type="molecule type" value="Genomic_DNA"/>
</dbReference>
<dbReference type="EMBL" id="JHEG04000001">
    <property type="protein sequence ID" value="KAF3889205.1"/>
    <property type="molecule type" value="Genomic_DNA"/>
</dbReference>
<evidence type="ECO:0000313" key="1">
    <source>
        <dbReference type="EMBL" id="KAF3889205.1"/>
    </source>
</evidence>
<accession>A0A0C1QU13</accession>
<name>A0A0C1QU13_9CYAN</name>
<sequence>MITGQNFQVIKNAVSSNEVGELVIGEVIKGKVYRVLINDAGQILLDPIDLESIPDNQRWLWQNSEAMAMVQRGLQQVASGEVHDLGSFAQYADLEIDD</sequence>
<comment type="caution">
    <text evidence="2">The sequence shown here is derived from an EMBL/GenBank/DDBJ whole genome shotgun (WGS) entry which is preliminary data.</text>
</comment>
<evidence type="ECO:0000313" key="2">
    <source>
        <dbReference type="EMBL" id="KIE07333.1"/>
    </source>
</evidence>
<dbReference type="OrthoDB" id="3692448at2"/>
<reference evidence="2" key="1">
    <citation type="journal article" date="2015" name="Genome Announc.">
        <title>Draft Genome Sequence of Tolypothrix boutellei Strain VB521301.</title>
        <authorList>
            <person name="Chandrababunaidu M.M."/>
            <person name="Singh D."/>
            <person name="Sen D."/>
            <person name="Bhan S."/>
            <person name="Das S."/>
            <person name="Gupta A."/>
            <person name="Adhikary S.P."/>
            <person name="Tripathy S."/>
        </authorList>
    </citation>
    <scope>NUCLEOTIDE SEQUENCE</scope>
    <source>
        <strain evidence="2">VB521301</strain>
    </source>
</reference>
<evidence type="ECO:0000313" key="3">
    <source>
        <dbReference type="Proteomes" id="UP000029738"/>
    </source>
</evidence>
<reference evidence="1" key="2">
    <citation type="submission" date="2019-11" db="EMBL/GenBank/DDBJ databases">
        <title>Improved Assembly of Tolypothrix boutellei genome.</title>
        <authorList>
            <person name="Sarangi A.N."/>
            <person name="Mukherjee M."/>
            <person name="Ghosh S."/>
            <person name="Singh D."/>
            <person name="Das A."/>
            <person name="Kant S."/>
            <person name="Prusty A."/>
            <person name="Tripathy S."/>
        </authorList>
    </citation>
    <scope>NUCLEOTIDE SEQUENCE</scope>
    <source>
        <strain evidence="1">VB521301</strain>
    </source>
</reference>
<dbReference type="STRING" id="1479485.DA73_0240215"/>